<dbReference type="AlphaFoldDB" id="A0A394DE62"/>
<dbReference type="OrthoDB" id="1094634at2759"/>
<dbReference type="Gene3D" id="1.20.140.40">
    <property type="entry name" value="Invertase/pectin methylesterase inhibitor family protein"/>
    <property type="match status" value="1"/>
</dbReference>
<dbReference type="EMBL" id="MLAU01028306">
    <property type="protein sequence ID" value="OIW21536.1"/>
    <property type="molecule type" value="Genomic_DNA"/>
</dbReference>
<dbReference type="STRING" id="3871.A0A394DE62"/>
<comment type="caution">
    <text evidence="2">The sequence shown here is derived from an EMBL/GenBank/DDBJ whole genome shotgun (WGS) entry which is preliminary data.</text>
</comment>
<feature type="chain" id="PRO_5017485111" evidence="1">
    <location>
        <begin position="21"/>
        <end position="169"/>
    </location>
</feature>
<dbReference type="Proteomes" id="UP000188354">
    <property type="component" value="Unassembled WGS sequence"/>
</dbReference>
<protein>
    <submittedName>
        <fullName evidence="2">Uncharacterized protein</fullName>
    </submittedName>
</protein>
<dbReference type="SUPFAM" id="SSF101148">
    <property type="entry name" value="Plant invertase/pectin methylesterase inhibitor"/>
    <property type="match status" value="1"/>
</dbReference>
<feature type="signal peptide" evidence="1">
    <location>
        <begin position="1"/>
        <end position="20"/>
    </location>
</feature>
<dbReference type="InterPro" id="IPR035513">
    <property type="entry name" value="Invertase/methylesterase_inhib"/>
</dbReference>
<accession>A0A394DE62</accession>
<dbReference type="PANTHER" id="PTHR31890:SF9">
    <property type="entry name" value="PLANT INVERTASE_PECTIN METHYLESTERASE INHIBITOR SUPERFAMILY PROTEIN"/>
    <property type="match status" value="1"/>
</dbReference>
<reference evidence="2 3" key="1">
    <citation type="journal article" date="2017" name="Plant Biotechnol. J.">
        <title>A comprehensive draft genome sequence for lupin (Lupinus angustifolius), an emerging health food: insights into plant-microbe interactions and legume evolution.</title>
        <authorList>
            <person name="Hane J.K."/>
            <person name="Ming Y."/>
            <person name="Kamphuis L.G."/>
            <person name="Nelson M.N."/>
            <person name="Garg G."/>
            <person name="Atkins C.A."/>
            <person name="Bayer P.E."/>
            <person name="Bravo A."/>
            <person name="Bringans S."/>
            <person name="Cannon S."/>
            <person name="Edwards D."/>
            <person name="Foley R."/>
            <person name="Gao L.L."/>
            <person name="Harrison M.J."/>
            <person name="Huang W."/>
            <person name="Hurgobin B."/>
            <person name="Li S."/>
            <person name="Liu C.W."/>
            <person name="McGrath A."/>
            <person name="Morahan G."/>
            <person name="Murray J."/>
            <person name="Weller J."/>
            <person name="Jian J."/>
            <person name="Singh K.B."/>
        </authorList>
    </citation>
    <scope>NUCLEOTIDE SEQUENCE [LARGE SCALE GENOMIC DNA]</scope>
    <source>
        <strain evidence="3">cv. Tanjil</strain>
        <tissue evidence="2">Whole plant</tissue>
    </source>
</reference>
<keyword evidence="1" id="KW-0732">Signal</keyword>
<name>A0A394DE62_LUPAN</name>
<proteinExistence type="predicted"/>
<organism evidence="2 3">
    <name type="scientific">Lupinus angustifolius</name>
    <name type="common">Narrow-leaved blue lupine</name>
    <dbReference type="NCBI Taxonomy" id="3871"/>
    <lineage>
        <taxon>Eukaryota</taxon>
        <taxon>Viridiplantae</taxon>
        <taxon>Streptophyta</taxon>
        <taxon>Embryophyta</taxon>
        <taxon>Tracheophyta</taxon>
        <taxon>Spermatophyta</taxon>
        <taxon>Magnoliopsida</taxon>
        <taxon>eudicotyledons</taxon>
        <taxon>Gunneridae</taxon>
        <taxon>Pentapetalae</taxon>
        <taxon>rosids</taxon>
        <taxon>fabids</taxon>
        <taxon>Fabales</taxon>
        <taxon>Fabaceae</taxon>
        <taxon>Papilionoideae</taxon>
        <taxon>50 kb inversion clade</taxon>
        <taxon>genistoids sensu lato</taxon>
        <taxon>core genistoids</taxon>
        <taxon>Genisteae</taxon>
        <taxon>Lupinus</taxon>
    </lineage>
</organism>
<sequence>MKFSLFFTLSSILIISHASGSLYEELCKASGPDNTRCLELLKSDPKIVQAKDYGELSKTILQFGVKKGIEGQNYMKEVMKTNPSSAAIKQCATVLYDGVVGSFKSSLGELEMDPMTANYDAKVAGDGPTTCDRALAAEKTNNPKIAAINSNILLISKLAYLATDKIPQA</sequence>
<keyword evidence="3" id="KW-1185">Reference proteome</keyword>
<evidence type="ECO:0000313" key="2">
    <source>
        <dbReference type="EMBL" id="OIW21536.1"/>
    </source>
</evidence>
<dbReference type="Gramene" id="OIW21536">
    <property type="protein sequence ID" value="OIW21536"/>
    <property type="gene ID" value="TanjilG_06157"/>
</dbReference>
<dbReference type="PANTHER" id="PTHR31890">
    <property type="entry name" value="PLANT INVERTASE/PECTIN METHYLESTERASE INHIBITOR SUPERFAMILY PROTEIN"/>
    <property type="match status" value="1"/>
</dbReference>
<evidence type="ECO:0000313" key="3">
    <source>
        <dbReference type="Proteomes" id="UP000188354"/>
    </source>
</evidence>
<evidence type="ECO:0000256" key="1">
    <source>
        <dbReference type="SAM" id="SignalP"/>
    </source>
</evidence>
<gene>
    <name evidence="2" type="ORF">TanjilG_06157</name>
</gene>
<dbReference type="KEGG" id="lang:109340134"/>